<proteinExistence type="predicted"/>
<organism evidence="2 3">
    <name type="scientific">Pristionchus entomophagus</name>
    <dbReference type="NCBI Taxonomy" id="358040"/>
    <lineage>
        <taxon>Eukaryota</taxon>
        <taxon>Metazoa</taxon>
        <taxon>Ecdysozoa</taxon>
        <taxon>Nematoda</taxon>
        <taxon>Chromadorea</taxon>
        <taxon>Rhabditida</taxon>
        <taxon>Rhabditina</taxon>
        <taxon>Diplogasteromorpha</taxon>
        <taxon>Diplogasteroidea</taxon>
        <taxon>Neodiplogasteridae</taxon>
        <taxon>Pristionchus</taxon>
    </lineage>
</organism>
<keyword evidence="3" id="KW-1185">Reference proteome</keyword>
<evidence type="ECO:0000313" key="2">
    <source>
        <dbReference type="EMBL" id="GMS82823.1"/>
    </source>
</evidence>
<keyword evidence="1" id="KW-0472">Membrane</keyword>
<dbReference type="EMBL" id="BTSX01000002">
    <property type="protein sequence ID" value="GMS82823.1"/>
    <property type="molecule type" value="Genomic_DNA"/>
</dbReference>
<feature type="transmembrane region" description="Helical" evidence="1">
    <location>
        <begin position="90"/>
        <end position="113"/>
    </location>
</feature>
<dbReference type="AlphaFoldDB" id="A0AAV5SL17"/>
<evidence type="ECO:0000313" key="3">
    <source>
        <dbReference type="Proteomes" id="UP001432027"/>
    </source>
</evidence>
<reference evidence="2" key="1">
    <citation type="submission" date="2023-10" db="EMBL/GenBank/DDBJ databases">
        <title>Genome assembly of Pristionchus species.</title>
        <authorList>
            <person name="Yoshida K."/>
            <person name="Sommer R.J."/>
        </authorList>
    </citation>
    <scope>NUCLEOTIDE SEQUENCE</scope>
    <source>
        <strain evidence="2">RS0144</strain>
    </source>
</reference>
<accession>A0AAV5SL17</accession>
<gene>
    <name evidence="2" type="ORF">PENTCL1PPCAC_4998</name>
</gene>
<keyword evidence="1" id="KW-1133">Transmembrane helix</keyword>
<comment type="caution">
    <text evidence="2">The sequence shown here is derived from an EMBL/GenBank/DDBJ whole genome shotgun (WGS) entry which is preliminary data.</text>
</comment>
<name>A0AAV5SL17_9BILA</name>
<feature type="non-terminal residue" evidence="2">
    <location>
        <position position="153"/>
    </location>
</feature>
<keyword evidence="1" id="KW-0812">Transmembrane</keyword>
<feature type="non-terminal residue" evidence="2">
    <location>
        <position position="1"/>
    </location>
</feature>
<evidence type="ECO:0008006" key="4">
    <source>
        <dbReference type="Google" id="ProtNLM"/>
    </source>
</evidence>
<evidence type="ECO:0000256" key="1">
    <source>
        <dbReference type="SAM" id="Phobius"/>
    </source>
</evidence>
<dbReference type="Proteomes" id="UP001432027">
    <property type="component" value="Unassembled WGS sequence"/>
</dbReference>
<sequence>QDVLTYIFATLYTTPASAPFIADLAGTIQRTDNSTVWMACSRVLSVFFSLTYFLPYSQDCLNFVISLNRFTAIATPTKYRNKSYCADTRLFIFGILLWFCSLPLVTYQVYFAIIGHDADVDVITLGLPISIMTKSLTPPLHLILTNPNLRADF</sequence>
<protein>
    <recommendedName>
        <fullName evidence="4">G protein-coupled receptor</fullName>
    </recommendedName>
</protein>